<evidence type="ECO:0000256" key="1">
    <source>
        <dbReference type="SAM" id="MobiDB-lite"/>
    </source>
</evidence>
<reference evidence="2" key="1">
    <citation type="journal article" date="2015" name="Nature">
        <title>Complex archaea that bridge the gap between prokaryotes and eukaryotes.</title>
        <authorList>
            <person name="Spang A."/>
            <person name="Saw J.H."/>
            <person name="Jorgensen S.L."/>
            <person name="Zaremba-Niedzwiedzka K."/>
            <person name="Martijn J."/>
            <person name="Lind A.E."/>
            <person name="van Eijk R."/>
            <person name="Schleper C."/>
            <person name="Guy L."/>
            <person name="Ettema T.J."/>
        </authorList>
    </citation>
    <scope>NUCLEOTIDE SEQUENCE</scope>
</reference>
<dbReference type="EMBL" id="LAZR01010143">
    <property type="protein sequence ID" value="KKM68576.1"/>
    <property type="molecule type" value="Genomic_DNA"/>
</dbReference>
<feature type="compositionally biased region" description="Acidic residues" evidence="1">
    <location>
        <begin position="9"/>
        <end position="18"/>
    </location>
</feature>
<feature type="region of interest" description="Disordered" evidence="1">
    <location>
        <begin position="1"/>
        <end position="53"/>
    </location>
</feature>
<proteinExistence type="predicted"/>
<sequence>MDKMYEEQITPEEIEEYQEEQKVEGEESDEDRLASQQEFAESYGSPEPEEKHNQHTFLSNAIKAKDTVRTTFLSETELGRPMFSVRFLLDMEDVSRHYLDIFADGCGGNNRIADYFLNKVQNITDSGMSNKGFAMNLNVTRKMDTTRTRVKGNIENLQKGGKRRRT</sequence>
<evidence type="ECO:0000313" key="2">
    <source>
        <dbReference type="EMBL" id="KKM68576.1"/>
    </source>
</evidence>
<gene>
    <name evidence="2" type="ORF">LCGC14_1459510</name>
</gene>
<organism evidence="2">
    <name type="scientific">marine sediment metagenome</name>
    <dbReference type="NCBI Taxonomy" id="412755"/>
    <lineage>
        <taxon>unclassified sequences</taxon>
        <taxon>metagenomes</taxon>
        <taxon>ecological metagenomes</taxon>
    </lineage>
</organism>
<protein>
    <submittedName>
        <fullName evidence="2">Uncharacterized protein</fullName>
    </submittedName>
</protein>
<dbReference type="AlphaFoldDB" id="A0A0F9K1L0"/>
<comment type="caution">
    <text evidence="2">The sequence shown here is derived from an EMBL/GenBank/DDBJ whole genome shotgun (WGS) entry which is preliminary data.</text>
</comment>
<name>A0A0F9K1L0_9ZZZZ</name>
<accession>A0A0F9K1L0</accession>